<sequence>MTTTTPITPPISPTASKPRPILLRKSSGGKGALKEKIVQIYEAFFKGTDPSVGNPNFWDELFLLKVNTTFIETEFEKLSGDQLLSLKDNINTLFYKCVLTLKEDYPIRIVNAIQTICALVRGIFKKSIGGDFGFDMIDILIGFDAAEGLMQTLIEHCNHFLTGEHSDNLKGLVLKLLLVLVTATENVSQNTLLEYVMINSVYEAIVLLLGNPTMRQAHGHDAVLLLTILVQYRKYESANPYIVKLSILDDELALNGYAQVVSSALTEYNRLYQQKNIEPQNTGFFSSFTNMVGNMFIPEESSNVEAIKANDSILLALYEAIHLNRNFITTLTHSHTHSAPTTPPSSPVTPGTPSGGEEPGTPKMDITALEPTNQPTNLLVTFLEYSSIIMQNTRDETRFNNAKLCLTIMTCIAEDQYANSLMHDVNMNFRVPLHRMPMRHRKGMVDGEPPSRPLACSFLDLMVEFTMSHMMKNLPMELYLKCLGIAHRVLCYQKKCRVRLQYTWKGMWTALINLLKFMMSNENYLVKKHDIFNLCSKVVNIFNLFITYGDTFLPSPSSYDDLYYEIIRMHQVFDNLYSMALRYTSGEGQWKDSAVRLTNHLVNVRAIINHFTPKVDSWAAANHLSSLEEEQVLQVVRDNYDTLTLKLQDSLDQYERYAEQPKETAFFTQLVRSIITDVRKNISFSNYQIQTVLQQFSTIS</sequence>
<evidence type="ECO:0000256" key="4">
    <source>
        <dbReference type="ARBA" id="ARBA00023136"/>
    </source>
</evidence>
<keyword evidence="6" id="KW-1185">Reference proteome</keyword>
<dbReference type="InterPro" id="IPR039868">
    <property type="entry name" value="ARMD3-like"/>
</dbReference>
<dbReference type="EMBL" id="CAIIXF020000005">
    <property type="protein sequence ID" value="CAH1784643.1"/>
    <property type="molecule type" value="Genomic_DNA"/>
</dbReference>
<organism evidence="5 6">
    <name type="scientific">Owenia fusiformis</name>
    <name type="common">Polychaete worm</name>
    <dbReference type="NCBI Taxonomy" id="6347"/>
    <lineage>
        <taxon>Eukaryota</taxon>
        <taxon>Metazoa</taxon>
        <taxon>Spiralia</taxon>
        <taxon>Lophotrochozoa</taxon>
        <taxon>Annelida</taxon>
        <taxon>Polychaeta</taxon>
        <taxon>Sedentaria</taxon>
        <taxon>Canalipalpata</taxon>
        <taxon>Sabellida</taxon>
        <taxon>Oweniida</taxon>
        <taxon>Oweniidae</taxon>
        <taxon>Owenia</taxon>
    </lineage>
</organism>
<evidence type="ECO:0000256" key="3">
    <source>
        <dbReference type="ARBA" id="ARBA00022989"/>
    </source>
</evidence>
<dbReference type="InterPro" id="IPR013636">
    <property type="entry name" value="ARMH3_C"/>
</dbReference>
<proteinExistence type="predicted"/>
<evidence type="ECO:0000313" key="5">
    <source>
        <dbReference type="EMBL" id="CAH1784643.1"/>
    </source>
</evidence>
<keyword evidence="2" id="KW-0812">Transmembrane</keyword>
<dbReference type="SMART" id="SM01158">
    <property type="entry name" value="DUF1741"/>
    <property type="match status" value="1"/>
</dbReference>
<dbReference type="OrthoDB" id="2012278at2759"/>
<evidence type="ECO:0000256" key="2">
    <source>
        <dbReference type="ARBA" id="ARBA00022692"/>
    </source>
</evidence>
<dbReference type="GO" id="GO:0016020">
    <property type="term" value="C:membrane"/>
    <property type="evidence" value="ECO:0007669"/>
    <property type="project" value="UniProtKB-SubCell"/>
</dbReference>
<evidence type="ECO:0000256" key="1">
    <source>
        <dbReference type="ARBA" id="ARBA00004370"/>
    </source>
</evidence>
<protein>
    <submittedName>
        <fullName evidence="5">Uncharacterized protein</fullName>
    </submittedName>
</protein>
<gene>
    <name evidence="5" type="ORF">OFUS_LOCUS10801</name>
</gene>
<dbReference type="PANTHER" id="PTHR13608:SF3">
    <property type="entry name" value="ARMADILLO-LIKE HELICAL DOMAIN-CONTAINING PROTEIN 3"/>
    <property type="match status" value="1"/>
</dbReference>
<name>A0A8J1T556_OWEFU</name>
<dbReference type="Pfam" id="PF08427">
    <property type="entry name" value="ARMH3_C"/>
    <property type="match status" value="1"/>
</dbReference>
<comment type="subcellular location">
    <subcellularLocation>
        <location evidence="1">Membrane</location>
    </subcellularLocation>
</comment>
<dbReference type="PANTHER" id="PTHR13608">
    <property type="entry name" value="ARMADILLO-LIKE HELICAL DOMAIN-CONTAINING PROTEIN 3"/>
    <property type="match status" value="1"/>
</dbReference>
<keyword evidence="4" id="KW-0472">Membrane</keyword>
<dbReference type="AlphaFoldDB" id="A0A8J1T556"/>
<dbReference type="Proteomes" id="UP000749559">
    <property type="component" value="Unassembled WGS sequence"/>
</dbReference>
<keyword evidence="3" id="KW-1133">Transmembrane helix</keyword>
<reference evidence="5" key="1">
    <citation type="submission" date="2022-03" db="EMBL/GenBank/DDBJ databases">
        <authorList>
            <person name="Martin C."/>
        </authorList>
    </citation>
    <scope>NUCLEOTIDE SEQUENCE</scope>
</reference>
<accession>A0A8J1T556</accession>
<dbReference type="GO" id="GO:0005829">
    <property type="term" value="C:cytosol"/>
    <property type="evidence" value="ECO:0007669"/>
    <property type="project" value="TreeGrafter"/>
</dbReference>
<comment type="caution">
    <text evidence="5">The sequence shown here is derived from an EMBL/GenBank/DDBJ whole genome shotgun (WGS) entry which is preliminary data.</text>
</comment>
<evidence type="ECO:0000313" key="6">
    <source>
        <dbReference type="Proteomes" id="UP000749559"/>
    </source>
</evidence>